<evidence type="ECO:0000256" key="2">
    <source>
        <dbReference type="SAM" id="Phobius"/>
    </source>
</evidence>
<dbReference type="AlphaFoldDB" id="A0AAP0L309"/>
<gene>
    <name evidence="3" type="ORF">Syun_004429</name>
</gene>
<accession>A0AAP0L309</accession>
<evidence type="ECO:0000256" key="1">
    <source>
        <dbReference type="SAM" id="MobiDB-lite"/>
    </source>
</evidence>
<sequence length="273" mass="30295">MTTRHRAAAPRRSQRRSRSRAVARYPPNNPKSHSSRSPQNPQIPSRLALSLSGSRLRSVARVGDSATPPSRPSCDQNPKSLLVSLSALRPRLRSVARVARRLRPTPPSRPSCDQNPQIPSRLALLSGSRPAECGARGSATPAYAPPSRPSRLAIVLGSFMGTDDSKSRARLGSALGFELSSSTRPVSLSFSDLLRLRLASRFVYLRYMAMMCISLWRISVLGWLMGLKLKLSAKIRIQSWIPVFSAIDRWSFVVFQIAAHSLLFVEMWICHEK</sequence>
<dbReference type="EMBL" id="JBBNAF010000002">
    <property type="protein sequence ID" value="KAK9163527.1"/>
    <property type="molecule type" value="Genomic_DNA"/>
</dbReference>
<keyword evidence="4" id="KW-1185">Reference proteome</keyword>
<feature type="region of interest" description="Disordered" evidence="1">
    <location>
        <begin position="1"/>
        <end position="79"/>
    </location>
</feature>
<feature type="region of interest" description="Disordered" evidence="1">
    <location>
        <begin position="97"/>
        <end position="119"/>
    </location>
</feature>
<protein>
    <submittedName>
        <fullName evidence="3">Uncharacterized protein</fullName>
    </submittedName>
</protein>
<evidence type="ECO:0000313" key="3">
    <source>
        <dbReference type="EMBL" id="KAK9163527.1"/>
    </source>
</evidence>
<comment type="caution">
    <text evidence="3">The sequence shown here is derived from an EMBL/GenBank/DDBJ whole genome shotgun (WGS) entry which is preliminary data.</text>
</comment>
<dbReference type="Proteomes" id="UP001420932">
    <property type="component" value="Unassembled WGS sequence"/>
</dbReference>
<feature type="compositionally biased region" description="Basic residues" evidence="1">
    <location>
        <begin position="1"/>
        <end position="21"/>
    </location>
</feature>
<name>A0AAP0L309_9MAGN</name>
<keyword evidence="2" id="KW-0812">Transmembrane</keyword>
<feature type="compositionally biased region" description="Polar residues" evidence="1">
    <location>
        <begin position="30"/>
        <end position="43"/>
    </location>
</feature>
<reference evidence="3 4" key="1">
    <citation type="submission" date="2024-01" db="EMBL/GenBank/DDBJ databases">
        <title>Genome assemblies of Stephania.</title>
        <authorList>
            <person name="Yang L."/>
        </authorList>
    </citation>
    <scope>NUCLEOTIDE SEQUENCE [LARGE SCALE GENOMIC DNA]</scope>
    <source>
        <strain evidence="3">YNDBR</strain>
        <tissue evidence="3">Leaf</tissue>
    </source>
</reference>
<keyword evidence="2" id="KW-1133">Transmembrane helix</keyword>
<feature type="transmembrane region" description="Helical" evidence="2">
    <location>
        <begin position="204"/>
        <end position="225"/>
    </location>
</feature>
<keyword evidence="2" id="KW-0472">Membrane</keyword>
<evidence type="ECO:0000313" key="4">
    <source>
        <dbReference type="Proteomes" id="UP001420932"/>
    </source>
</evidence>
<proteinExistence type="predicted"/>
<organism evidence="3 4">
    <name type="scientific">Stephania yunnanensis</name>
    <dbReference type="NCBI Taxonomy" id="152371"/>
    <lineage>
        <taxon>Eukaryota</taxon>
        <taxon>Viridiplantae</taxon>
        <taxon>Streptophyta</taxon>
        <taxon>Embryophyta</taxon>
        <taxon>Tracheophyta</taxon>
        <taxon>Spermatophyta</taxon>
        <taxon>Magnoliopsida</taxon>
        <taxon>Ranunculales</taxon>
        <taxon>Menispermaceae</taxon>
        <taxon>Menispermoideae</taxon>
        <taxon>Cissampelideae</taxon>
        <taxon>Stephania</taxon>
    </lineage>
</organism>
<feature type="compositionally biased region" description="Low complexity" evidence="1">
    <location>
        <begin position="45"/>
        <end position="63"/>
    </location>
</feature>